<feature type="signal peptide" evidence="1">
    <location>
        <begin position="1"/>
        <end position="20"/>
    </location>
</feature>
<feature type="domain" description="Putative beta-lactamase-inhibitor-like PepSY-like" evidence="2">
    <location>
        <begin position="57"/>
        <end position="136"/>
    </location>
</feature>
<evidence type="ECO:0000259" key="2">
    <source>
        <dbReference type="Pfam" id="PF11396"/>
    </source>
</evidence>
<comment type="caution">
    <text evidence="3">The sequence shown here is derived from an EMBL/GenBank/DDBJ whole genome shotgun (WGS) entry which is preliminary data.</text>
</comment>
<keyword evidence="4" id="KW-1185">Reference proteome</keyword>
<dbReference type="RefSeq" id="WP_379046443.1">
    <property type="nucleotide sequence ID" value="NZ_JBHULZ010000040.1"/>
</dbReference>
<dbReference type="Proteomes" id="UP001597357">
    <property type="component" value="Unassembled WGS sequence"/>
</dbReference>
<dbReference type="Pfam" id="PF11396">
    <property type="entry name" value="PepSY_like"/>
    <property type="match status" value="1"/>
</dbReference>
<evidence type="ECO:0000256" key="1">
    <source>
        <dbReference type="SAM" id="SignalP"/>
    </source>
</evidence>
<dbReference type="Gene3D" id="3.40.1420.30">
    <property type="match status" value="1"/>
</dbReference>
<organism evidence="3 4">
    <name type="scientific">Mesonia sediminis</name>
    <dbReference type="NCBI Taxonomy" id="1703946"/>
    <lineage>
        <taxon>Bacteria</taxon>
        <taxon>Pseudomonadati</taxon>
        <taxon>Bacteroidota</taxon>
        <taxon>Flavobacteriia</taxon>
        <taxon>Flavobacteriales</taxon>
        <taxon>Flavobacteriaceae</taxon>
        <taxon>Mesonia</taxon>
    </lineage>
</organism>
<keyword evidence="1" id="KW-0732">Signal</keyword>
<protein>
    <submittedName>
        <fullName evidence="3">PepSY-like domain-containing protein</fullName>
    </submittedName>
</protein>
<dbReference type="SUPFAM" id="SSF160574">
    <property type="entry name" value="BT0923-like"/>
    <property type="match status" value="1"/>
</dbReference>
<evidence type="ECO:0000313" key="3">
    <source>
        <dbReference type="EMBL" id="MFD2697846.1"/>
    </source>
</evidence>
<name>A0ABW5SDL6_9FLAO</name>
<dbReference type="InterPro" id="IPR021533">
    <property type="entry name" value="PepSY-like"/>
</dbReference>
<feature type="chain" id="PRO_5046047943" evidence="1">
    <location>
        <begin position="21"/>
        <end position="138"/>
    </location>
</feature>
<evidence type="ECO:0000313" key="4">
    <source>
        <dbReference type="Proteomes" id="UP001597357"/>
    </source>
</evidence>
<reference evidence="4" key="1">
    <citation type="journal article" date="2019" name="Int. J. Syst. Evol. Microbiol.">
        <title>The Global Catalogue of Microorganisms (GCM) 10K type strain sequencing project: providing services to taxonomists for standard genome sequencing and annotation.</title>
        <authorList>
            <consortium name="The Broad Institute Genomics Platform"/>
            <consortium name="The Broad Institute Genome Sequencing Center for Infectious Disease"/>
            <person name="Wu L."/>
            <person name="Ma J."/>
        </authorList>
    </citation>
    <scope>NUCLEOTIDE SEQUENCE [LARGE SCALE GENOMIC DNA]</scope>
    <source>
        <strain evidence="4">KCTC 42255</strain>
    </source>
</reference>
<proteinExistence type="predicted"/>
<dbReference type="EMBL" id="JBHULZ010000040">
    <property type="protein sequence ID" value="MFD2697846.1"/>
    <property type="molecule type" value="Genomic_DNA"/>
</dbReference>
<sequence length="138" mass="15769">MKKIILGGAMALFSFSFMQAQSVNDLPQPAKDVIQKHYKAWKVDKVNIDKDDRQEAFQVKFANGAKMDFNIEGYLTEIKGDTEIPAALIPEKVSYFVQNKYPEQKITEWEYEDGKHEIGLDNGTELEFDGNGKFLKVD</sequence>
<gene>
    <name evidence="3" type="ORF">ACFSQ0_07565</name>
</gene>
<accession>A0ABW5SDL6</accession>